<evidence type="ECO:0000313" key="2">
    <source>
        <dbReference type="EMBL" id="MPC53486.1"/>
    </source>
</evidence>
<gene>
    <name evidence="2" type="ORF">E2C01_047380</name>
</gene>
<feature type="compositionally biased region" description="Polar residues" evidence="1">
    <location>
        <begin position="73"/>
        <end position="85"/>
    </location>
</feature>
<dbReference type="AlphaFoldDB" id="A0A5B7G7L0"/>
<feature type="region of interest" description="Disordered" evidence="1">
    <location>
        <begin position="71"/>
        <end position="91"/>
    </location>
</feature>
<evidence type="ECO:0000313" key="3">
    <source>
        <dbReference type="Proteomes" id="UP000324222"/>
    </source>
</evidence>
<name>A0A5B7G7L0_PORTR</name>
<accession>A0A5B7G7L0</accession>
<comment type="caution">
    <text evidence="2">The sequence shown here is derived from an EMBL/GenBank/DDBJ whole genome shotgun (WGS) entry which is preliminary data.</text>
</comment>
<proteinExistence type="predicted"/>
<protein>
    <submittedName>
        <fullName evidence="2">Uncharacterized protein</fullName>
    </submittedName>
</protein>
<organism evidence="2 3">
    <name type="scientific">Portunus trituberculatus</name>
    <name type="common">Swimming crab</name>
    <name type="synonym">Neptunus trituberculatus</name>
    <dbReference type="NCBI Taxonomy" id="210409"/>
    <lineage>
        <taxon>Eukaryota</taxon>
        <taxon>Metazoa</taxon>
        <taxon>Ecdysozoa</taxon>
        <taxon>Arthropoda</taxon>
        <taxon>Crustacea</taxon>
        <taxon>Multicrustacea</taxon>
        <taxon>Malacostraca</taxon>
        <taxon>Eumalacostraca</taxon>
        <taxon>Eucarida</taxon>
        <taxon>Decapoda</taxon>
        <taxon>Pleocyemata</taxon>
        <taxon>Brachyura</taxon>
        <taxon>Eubrachyura</taxon>
        <taxon>Portunoidea</taxon>
        <taxon>Portunidae</taxon>
        <taxon>Portuninae</taxon>
        <taxon>Portunus</taxon>
    </lineage>
</organism>
<sequence length="105" mass="11863">MEWIGLENTNVQSYEYDSDYIIGSVRVHVVPTPTTTTTTTHTWLKYGQHAALDLDQLNRIQGRTHRLAHKQDSLNSWHASSSLPPQTKGGALPLVCLSKRRSDTY</sequence>
<keyword evidence="3" id="KW-1185">Reference proteome</keyword>
<evidence type="ECO:0000256" key="1">
    <source>
        <dbReference type="SAM" id="MobiDB-lite"/>
    </source>
</evidence>
<reference evidence="2 3" key="1">
    <citation type="submission" date="2019-05" db="EMBL/GenBank/DDBJ databases">
        <title>Another draft genome of Portunus trituberculatus and its Hox gene families provides insights of decapod evolution.</title>
        <authorList>
            <person name="Jeong J.-H."/>
            <person name="Song I."/>
            <person name="Kim S."/>
            <person name="Choi T."/>
            <person name="Kim D."/>
            <person name="Ryu S."/>
            <person name="Kim W."/>
        </authorList>
    </citation>
    <scope>NUCLEOTIDE SEQUENCE [LARGE SCALE GENOMIC DNA]</scope>
    <source>
        <tissue evidence="2">Muscle</tissue>
    </source>
</reference>
<dbReference type="EMBL" id="VSRR010011656">
    <property type="protein sequence ID" value="MPC53486.1"/>
    <property type="molecule type" value="Genomic_DNA"/>
</dbReference>
<dbReference type="Proteomes" id="UP000324222">
    <property type="component" value="Unassembled WGS sequence"/>
</dbReference>